<proteinExistence type="predicted"/>
<keyword evidence="3" id="KW-0597">Phosphoprotein</keyword>
<dbReference type="CDD" id="cd16917">
    <property type="entry name" value="HATPase_UhpB-NarQ-NarX-like"/>
    <property type="match status" value="1"/>
</dbReference>
<evidence type="ECO:0000256" key="7">
    <source>
        <dbReference type="ARBA" id="ARBA00022840"/>
    </source>
</evidence>
<evidence type="ECO:0000256" key="9">
    <source>
        <dbReference type="SAM" id="MobiDB-lite"/>
    </source>
</evidence>
<keyword evidence="14" id="KW-1185">Reference proteome</keyword>
<keyword evidence="7" id="KW-0067">ATP-binding</keyword>
<feature type="region of interest" description="Disordered" evidence="9">
    <location>
        <begin position="1"/>
        <end position="49"/>
    </location>
</feature>
<dbReference type="Gene3D" id="3.30.565.10">
    <property type="entry name" value="Histidine kinase-like ATPase, C-terminal domain"/>
    <property type="match status" value="1"/>
</dbReference>
<dbReference type="PANTHER" id="PTHR24421:SF10">
    <property type="entry name" value="NITRATE_NITRITE SENSOR PROTEIN NARQ"/>
    <property type="match status" value="1"/>
</dbReference>
<dbReference type="InterPro" id="IPR050482">
    <property type="entry name" value="Sensor_HK_TwoCompSys"/>
</dbReference>
<keyword evidence="10" id="KW-1133">Transmembrane helix</keyword>
<dbReference type="EC" id="2.7.13.3" evidence="2"/>
<dbReference type="Pfam" id="PF07730">
    <property type="entry name" value="HisKA_3"/>
    <property type="match status" value="1"/>
</dbReference>
<reference evidence="13 14" key="1">
    <citation type="submission" date="2022-03" db="EMBL/GenBank/DDBJ databases">
        <title>Agromyces sp. isolated from the gut of P. brevitarsis seulensis larvae.</title>
        <authorList>
            <person name="Won M."/>
            <person name="Kwon S.-W."/>
        </authorList>
    </citation>
    <scope>NUCLEOTIDE SEQUENCE [LARGE SCALE GENOMIC DNA]</scope>
    <source>
        <strain evidence="13 14">KACC 16215</strain>
    </source>
</reference>
<evidence type="ECO:0000256" key="4">
    <source>
        <dbReference type="ARBA" id="ARBA00022679"/>
    </source>
</evidence>
<dbReference type="PANTHER" id="PTHR24421">
    <property type="entry name" value="NITRATE/NITRITE SENSOR PROTEIN NARX-RELATED"/>
    <property type="match status" value="1"/>
</dbReference>
<evidence type="ECO:0000256" key="5">
    <source>
        <dbReference type="ARBA" id="ARBA00022741"/>
    </source>
</evidence>
<evidence type="ECO:0000256" key="10">
    <source>
        <dbReference type="SAM" id="Phobius"/>
    </source>
</evidence>
<feature type="compositionally biased region" description="Low complexity" evidence="9">
    <location>
        <begin position="1"/>
        <end position="19"/>
    </location>
</feature>
<dbReference type="InterPro" id="IPR011712">
    <property type="entry name" value="Sig_transdc_His_kin_sub3_dim/P"/>
</dbReference>
<evidence type="ECO:0000259" key="11">
    <source>
        <dbReference type="Pfam" id="PF07730"/>
    </source>
</evidence>
<dbReference type="EMBL" id="CP094533">
    <property type="protein sequence ID" value="UOE25293.1"/>
    <property type="molecule type" value="Genomic_DNA"/>
</dbReference>
<evidence type="ECO:0000256" key="3">
    <source>
        <dbReference type="ARBA" id="ARBA00022553"/>
    </source>
</evidence>
<protein>
    <recommendedName>
        <fullName evidence="2">histidine kinase</fullName>
        <ecNumber evidence="2">2.7.13.3</ecNumber>
    </recommendedName>
</protein>
<evidence type="ECO:0000256" key="2">
    <source>
        <dbReference type="ARBA" id="ARBA00012438"/>
    </source>
</evidence>
<evidence type="ECO:0000259" key="12">
    <source>
        <dbReference type="Pfam" id="PF13796"/>
    </source>
</evidence>
<keyword evidence="10" id="KW-0812">Transmembrane</keyword>
<dbReference type="Gene3D" id="1.20.5.1930">
    <property type="match status" value="1"/>
</dbReference>
<dbReference type="SUPFAM" id="SSF55874">
    <property type="entry name" value="ATPase domain of HSP90 chaperone/DNA topoisomerase II/histidine kinase"/>
    <property type="match status" value="1"/>
</dbReference>
<feature type="domain" description="Signal transduction histidine kinase subgroup 3 dimerisation and phosphoacceptor" evidence="11">
    <location>
        <begin position="291"/>
        <end position="354"/>
    </location>
</feature>
<feature type="transmembrane region" description="Helical" evidence="10">
    <location>
        <begin position="228"/>
        <end position="245"/>
    </location>
</feature>
<feature type="transmembrane region" description="Helical" evidence="10">
    <location>
        <begin position="63"/>
        <end position="85"/>
    </location>
</feature>
<dbReference type="Pfam" id="PF13796">
    <property type="entry name" value="Sensor"/>
    <property type="match status" value="1"/>
</dbReference>
<keyword evidence="6" id="KW-0418">Kinase</keyword>
<evidence type="ECO:0000313" key="14">
    <source>
        <dbReference type="Proteomes" id="UP000831304"/>
    </source>
</evidence>
<evidence type="ECO:0000256" key="8">
    <source>
        <dbReference type="ARBA" id="ARBA00023012"/>
    </source>
</evidence>
<organism evidence="13 14">
    <name type="scientific">Agromyces soli</name>
    <dbReference type="NCBI Taxonomy" id="659012"/>
    <lineage>
        <taxon>Bacteria</taxon>
        <taxon>Bacillati</taxon>
        <taxon>Actinomycetota</taxon>
        <taxon>Actinomycetes</taxon>
        <taxon>Micrococcales</taxon>
        <taxon>Microbacteriaceae</taxon>
        <taxon>Agromyces</taxon>
    </lineage>
</organism>
<dbReference type="InterPro" id="IPR036890">
    <property type="entry name" value="HATPase_C_sf"/>
</dbReference>
<evidence type="ECO:0000256" key="6">
    <source>
        <dbReference type="ARBA" id="ARBA00022777"/>
    </source>
</evidence>
<dbReference type="InterPro" id="IPR025828">
    <property type="entry name" value="Put_sensor_dom"/>
</dbReference>
<dbReference type="RefSeq" id="WP_243568193.1">
    <property type="nucleotide sequence ID" value="NZ_BAAARD010000008.1"/>
</dbReference>
<keyword evidence="8" id="KW-0902">Two-component regulatory system</keyword>
<keyword evidence="5" id="KW-0547">Nucleotide-binding</keyword>
<dbReference type="Proteomes" id="UP000831304">
    <property type="component" value="Chromosome"/>
</dbReference>
<comment type="catalytic activity">
    <reaction evidence="1">
        <text>ATP + protein L-histidine = ADP + protein N-phospho-L-histidine.</text>
        <dbReference type="EC" id="2.7.13.3"/>
    </reaction>
</comment>
<accession>A0ABY4ATV8</accession>
<evidence type="ECO:0000256" key="1">
    <source>
        <dbReference type="ARBA" id="ARBA00000085"/>
    </source>
</evidence>
<keyword evidence="4" id="KW-0808">Transferase</keyword>
<name>A0ABY4ATV8_9MICO</name>
<gene>
    <name evidence="13" type="ORF">MTP13_13185</name>
</gene>
<keyword evidence="10" id="KW-0472">Membrane</keyword>
<feature type="domain" description="Putative sensor" evidence="12">
    <location>
        <begin position="65"/>
        <end position="260"/>
    </location>
</feature>
<evidence type="ECO:0000313" key="13">
    <source>
        <dbReference type="EMBL" id="UOE25293.1"/>
    </source>
</evidence>
<sequence length="494" mass="53931">MTTTDPITTDPITTDPIITAPSTADTNREAMSTEPASSPSTTAPPPTRRRGYGALWASVPRELGFLILTMPIAVIGLSFAATVFFTGVGLLALVVGVFVMVGAFYVARGFGTLELVRLEWAGRPRIERPDWARDGREAGFWRAAFVPFVDGHYWLYVLHTLIINPIVSIFTWTVTVVWVTMALGGTTGWIWQRFIPESDRGFWLNEWLLDRFFPGNDFAYDVVAGERVLEFVLGVVFLLALPYVFRGLTLLHDAAARGLLGAWRSEALEVEVAQLAASRGAAVQAEDASLRRLERDIHDGPQQRLVRLQMDLATIERRMERDPDAARELIGEAREQARETLDELRALSRGFAPPLLQDRGLASALESLASRSPVPVVFENLLPEGSGLPAAIERNAYFVAAELLTNVVKHSDATSVRLRVAVRDAGPAGHWLDLWVTDNGSGGARLEAGHGLAGLHERVLGLRGQFLVDSPPGGPTIIGAHIPFLPEPPSVDGV</sequence>
<feature type="transmembrane region" description="Helical" evidence="10">
    <location>
        <begin position="91"/>
        <end position="118"/>
    </location>
</feature>